<protein>
    <submittedName>
        <fullName evidence="1">Uncharacterized protein</fullName>
    </submittedName>
</protein>
<evidence type="ECO:0000313" key="1">
    <source>
        <dbReference type="EMBL" id="KAL3587098.1"/>
    </source>
</evidence>
<gene>
    <name evidence="1" type="ORF">D5086_013965</name>
</gene>
<keyword evidence="2" id="KW-1185">Reference proteome</keyword>
<sequence length="270" mass="29937">MNLLQTMRMTMFRRVNFKDTVIQQFTFILSVFSSSNCDWHSYGITSVSLLPVETIPELSLTFFMGLLKALVPSVSMNIYVVGLNQLFDAEIDKSFAMGIMFQSPPHLAALLISFVLGSVYSIELPLLRWKKQAFLAATCIMIVRAIVVQLTFLVHMHKFVLGKPIVVARSLMFAAAFMCFFSSVVALFKVLWLCVNMLLIAYGAAVVVGASSIFLPSKFITGSTSALKSPPANAKPLINHSLPKLPKVVKVEEQVECLFRLSIAKETEIA</sequence>
<name>A0ACC4C755_POPAL</name>
<dbReference type="Proteomes" id="UP000309997">
    <property type="component" value="Unassembled WGS sequence"/>
</dbReference>
<organism evidence="1 2">
    <name type="scientific">Populus alba</name>
    <name type="common">White poplar</name>
    <dbReference type="NCBI Taxonomy" id="43335"/>
    <lineage>
        <taxon>Eukaryota</taxon>
        <taxon>Viridiplantae</taxon>
        <taxon>Streptophyta</taxon>
        <taxon>Embryophyta</taxon>
        <taxon>Tracheophyta</taxon>
        <taxon>Spermatophyta</taxon>
        <taxon>Magnoliopsida</taxon>
        <taxon>eudicotyledons</taxon>
        <taxon>Gunneridae</taxon>
        <taxon>Pentapetalae</taxon>
        <taxon>rosids</taxon>
        <taxon>fabids</taxon>
        <taxon>Malpighiales</taxon>
        <taxon>Salicaceae</taxon>
        <taxon>Saliceae</taxon>
        <taxon>Populus</taxon>
    </lineage>
</organism>
<dbReference type="EMBL" id="RCHU02000006">
    <property type="protein sequence ID" value="KAL3587098.1"/>
    <property type="molecule type" value="Genomic_DNA"/>
</dbReference>
<proteinExistence type="predicted"/>
<comment type="caution">
    <text evidence="1">The sequence shown here is derived from an EMBL/GenBank/DDBJ whole genome shotgun (WGS) entry which is preliminary data.</text>
</comment>
<evidence type="ECO:0000313" key="2">
    <source>
        <dbReference type="Proteomes" id="UP000309997"/>
    </source>
</evidence>
<accession>A0ACC4C755</accession>
<reference evidence="1 2" key="1">
    <citation type="journal article" date="2024" name="Plant Biotechnol. J.">
        <title>Genome and CRISPR/Cas9 system of a widespread forest tree (Populus alba) in the world.</title>
        <authorList>
            <person name="Liu Y.J."/>
            <person name="Jiang P.F."/>
            <person name="Han X.M."/>
            <person name="Li X.Y."/>
            <person name="Wang H.M."/>
            <person name="Wang Y.J."/>
            <person name="Wang X.X."/>
            <person name="Zeng Q.Y."/>
        </authorList>
    </citation>
    <scope>NUCLEOTIDE SEQUENCE [LARGE SCALE GENOMIC DNA]</scope>
    <source>
        <strain evidence="2">cv. PAL-ZL1</strain>
    </source>
</reference>